<gene>
    <name evidence="2" type="ORF">BI364_14930</name>
</gene>
<keyword evidence="1" id="KW-0732">Signal</keyword>
<dbReference type="RefSeq" id="WP_070079415.1">
    <property type="nucleotide sequence ID" value="NZ_CP017415.1"/>
</dbReference>
<feature type="signal peptide" evidence="1">
    <location>
        <begin position="1"/>
        <end position="20"/>
    </location>
</feature>
<proteinExistence type="predicted"/>
<dbReference type="Proteomes" id="UP000095401">
    <property type="component" value="Chromosome"/>
</dbReference>
<evidence type="ECO:0000256" key="1">
    <source>
        <dbReference type="SAM" id="SignalP"/>
    </source>
</evidence>
<sequence length="301" mass="31954">MRQNKLKRLGVGIVVSAALAAPVASWAHAVAGMRVFPATMSFDDPGVANEFSTNYSQTKADGVTTKNLGLAYSKTITKRFGLSVASDYNWISQPGTPNQSGWDNITVGAAYQLFVNGPHEAIGMLALSDTLANSGSGGMDSNYSTVSPEFAFGKGMGDLPWSMRYLRPLAVSGAISMDMPSDATQPRMLNVGVSLQYSIPYLQSFVKYAGLKAPFNNMVPIVEYTMSRCAGNYSVCQNSGNLDATGSVNPGVIWVGKYYQLGIEAQIPATRASGNHVGILVGIDVYLDDVLPHSLGAPIFG</sequence>
<keyword evidence="3" id="KW-1185">Reference proteome</keyword>
<protein>
    <submittedName>
        <fullName evidence="2">Uncharacterized protein</fullName>
    </submittedName>
</protein>
<reference evidence="3" key="1">
    <citation type="submission" date="2016-09" db="EMBL/GenBank/DDBJ databases">
        <title>Acidihalobacter prosperus F5.</title>
        <authorList>
            <person name="Khaleque H.N."/>
            <person name="Ramsay J.P."/>
            <person name="Kaksonen A.H."/>
            <person name="Boxall N.J."/>
            <person name="Watkin E.L.J."/>
        </authorList>
    </citation>
    <scope>NUCLEOTIDE SEQUENCE [LARGE SCALE GENOMIC DNA]</scope>
    <source>
        <strain evidence="3">F5</strain>
    </source>
</reference>
<dbReference type="EMBL" id="CP017415">
    <property type="protein sequence ID" value="AOU99062.1"/>
    <property type="molecule type" value="Genomic_DNA"/>
</dbReference>
<feature type="chain" id="PRO_5009108376" evidence="1">
    <location>
        <begin position="21"/>
        <end position="301"/>
    </location>
</feature>
<accession>A0A1D8IRF0</accession>
<name>A0A1D8IRF0_9GAMM</name>
<evidence type="ECO:0000313" key="2">
    <source>
        <dbReference type="EMBL" id="AOU99062.1"/>
    </source>
</evidence>
<dbReference type="AlphaFoldDB" id="A0A1D8IRF0"/>
<dbReference type="KEGG" id="aprs:BI364_14930"/>
<evidence type="ECO:0000313" key="3">
    <source>
        <dbReference type="Proteomes" id="UP000095401"/>
    </source>
</evidence>
<organism evidence="2 3">
    <name type="scientific">Acidihalobacter yilgarnensis</name>
    <dbReference type="NCBI Taxonomy" id="2819280"/>
    <lineage>
        <taxon>Bacteria</taxon>
        <taxon>Pseudomonadati</taxon>
        <taxon>Pseudomonadota</taxon>
        <taxon>Gammaproteobacteria</taxon>
        <taxon>Chromatiales</taxon>
        <taxon>Ectothiorhodospiraceae</taxon>
        <taxon>Acidihalobacter</taxon>
    </lineage>
</organism>